<dbReference type="AlphaFoldDB" id="A0A0A8YJQ9"/>
<evidence type="ECO:0000256" key="1">
    <source>
        <dbReference type="SAM" id="MobiDB-lite"/>
    </source>
</evidence>
<organism evidence="2">
    <name type="scientific">Arundo donax</name>
    <name type="common">Giant reed</name>
    <name type="synonym">Donax arundinaceus</name>
    <dbReference type="NCBI Taxonomy" id="35708"/>
    <lineage>
        <taxon>Eukaryota</taxon>
        <taxon>Viridiplantae</taxon>
        <taxon>Streptophyta</taxon>
        <taxon>Embryophyta</taxon>
        <taxon>Tracheophyta</taxon>
        <taxon>Spermatophyta</taxon>
        <taxon>Magnoliopsida</taxon>
        <taxon>Liliopsida</taxon>
        <taxon>Poales</taxon>
        <taxon>Poaceae</taxon>
        <taxon>PACMAD clade</taxon>
        <taxon>Arundinoideae</taxon>
        <taxon>Arundineae</taxon>
        <taxon>Arundo</taxon>
    </lineage>
</organism>
<protein>
    <submittedName>
        <fullName evidence="2">Uncharacterized protein</fullName>
    </submittedName>
</protein>
<accession>A0A0A8YJQ9</accession>
<reference evidence="2" key="1">
    <citation type="submission" date="2014-09" db="EMBL/GenBank/DDBJ databases">
        <authorList>
            <person name="Magalhaes I.L.F."/>
            <person name="Oliveira U."/>
            <person name="Santos F.R."/>
            <person name="Vidigal T.H.D.A."/>
            <person name="Brescovit A.D."/>
            <person name="Santos A.J."/>
        </authorList>
    </citation>
    <scope>NUCLEOTIDE SEQUENCE</scope>
    <source>
        <tissue evidence="2">Shoot tissue taken approximately 20 cm above the soil surface</tissue>
    </source>
</reference>
<evidence type="ECO:0000313" key="2">
    <source>
        <dbReference type="EMBL" id="JAD22822.1"/>
    </source>
</evidence>
<proteinExistence type="predicted"/>
<sequence length="25" mass="2975">MRWSEKWKTTGIKNTAMENSGEENF</sequence>
<feature type="region of interest" description="Disordered" evidence="1">
    <location>
        <begin position="1"/>
        <end position="25"/>
    </location>
</feature>
<name>A0A0A8YJQ9_ARUDO</name>
<dbReference type="EMBL" id="GBRH01275073">
    <property type="protein sequence ID" value="JAD22822.1"/>
    <property type="molecule type" value="Transcribed_RNA"/>
</dbReference>
<reference evidence="2" key="2">
    <citation type="journal article" date="2015" name="Data Brief">
        <title>Shoot transcriptome of the giant reed, Arundo donax.</title>
        <authorList>
            <person name="Barrero R.A."/>
            <person name="Guerrero F.D."/>
            <person name="Moolhuijzen P."/>
            <person name="Goolsby J.A."/>
            <person name="Tidwell J."/>
            <person name="Bellgard S.E."/>
            <person name="Bellgard M.I."/>
        </authorList>
    </citation>
    <scope>NUCLEOTIDE SEQUENCE</scope>
    <source>
        <tissue evidence="2">Shoot tissue taken approximately 20 cm above the soil surface</tissue>
    </source>
</reference>